<dbReference type="InterPro" id="IPR033479">
    <property type="entry name" value="dCache_1"/>
</dbReference>
<evidence type="ECO:0000256" key="4">
    <source>
        <dbReference type="ARBA" id="ARBA00022475"/>
    </source>
</evidence>
<dbReference type="CDD" id="cd12912">
    <property type="entry name" value="PDC2_MCP_like"/>
    <property type="match status" value="1"/>
</dbReference>
<keyword evidence="9 12" id="KW-1133">Transmembrane helix</keyword>
<evidence type="ECO:0000259" key="13">
    <source>
        <dbReference type="PROSITE" id="PS50109"/>
    </source>
</evidence>
<accession>A0ABV1I4V9</accession>
<feature type="transmembrane region" description="Helical" evidence="12">
    <location>
        <begin position="299"/>
        <end position="319"/>
    </location>
</feature>
<dbReference type="Proteomes" id="UP001470288">
    <property type="component" value="Unassembled WGS sequence"/>
</dbReference>
<dbReference type="InterPro" id="IPR003660">
    <property type="entry name" value="HAMP_dom"/>
</dbReference>
<comment type="subcellular location">
    <subcellularLocation>
        <location evidence="2">Cell membrane</location>
        <topology evidence="2">Multi-pass membrane protein</topology>
    </subcellularLocation>
</comment>
<reference evidence="15 16" key="1">
    <citation type="submission" date="2024-03" db="EMBL/GenBank/DDBJ databases">
        <title>Human intestinal bacterial collection.</title>
        <authorList>
            <person name="Pauvert C."/>
            <person name="Hitch T.C.A."/>
            <person name="Clavel T."/>
        </authorList>
    </citation>
    <scope>NUCLEOTIDE SEQUENCE [LARGE SCALE GENOMIC DNA]</scope>
    <source>
        <strain evidence="15 16">CLA-AA-H78B</strain>
    </source>
</reference>
<evidence type="ECO:0000256" key="6">
    <source>
        <dbReference type="ARBA" id="ARBA00022679"/>
    </source>
</evidence>
<dbReference type="InterPro" id="IPR010559">
    <property type="entry name" value="Sig_transdc_His_kin_internal"/>
</dbReference>
<evidence type="ECO:0000256" key="5">
    <source>
        <dbReference type="ARBA" id="ARBA00022553"/>
    </source>
</evidence>
<dbReference type="PROSITE" id="PS50885">
    <property type="entry name" value="HAMP"/>
    <property type="match status" value="1"/>
</dbReference>
<dbReference type="PANTHER" id="PTHR34220">
    <property type="entry name" value="SENSOR HISTIDINE KINASE YPDA"/>
    <property type="match status" value="1"/>
</dbReference>
<keyword evidence="11 12" id="KW-0472">Membrane</keyword>
<proteinExistence type="predicted"/>
<keyword evidence="10" id="KW-0902">Two-component regulatory system</keyword>
<dbReference type="InterPro" id="IPR003594">
    <property type="entry name" value="HATPase_dom"/>
</dbReference>
<protein>
    <recommendedName>
        <fullName evidence="3">histidine kinase</fullName>
        <ecNumber evidence="3">2.7.13.3</ecNumber>
    </recommendedName>
</protein>
<dbReference type="Gene3D" id="3.30.450.20">
    <property type="entry name" value="PAS domain"/>
    <property type="match status" value="2"/>
</dbReference>
<dbReference type="InterPro" id="IPR005467">
    <property type="entry name" value="His_kinase_dom"/>
</dbReference>
<comment type="caution">
    <text evidence="15">The sequence shown here is derived from an EMBL/GenBank/DDBJ whole genome shotgun (WGS) entry which is preliminary data.</text>
</comment>
<keyword evidence="5" id="KW-0597">Phosphoprotein</keyword>
<evidence type="ECO:0000256" key="3">
    <source>
        <dbReference type="ARBA" id="ARBA00012438"/>
    </source>
</evidence>
<dbReference type="GO" id="GO:0004673">
    <property type="term" value="F:protein histidine kinase activity"/>
    <property type="evidence" value="ECO:0007669"/>
    <property type="project" value="UniProtKB-EC"/>
</dbReference>
<keyword evidence="7 12" id="KW-0812">Transmembrane</keyword>
<name>A0ABV1I4V9_9FIRM</name>
<evidence type="ECO:0000256" key="2">
    <source>
        <dbReference type="ARBA" id="ARBA00004651"/>
    </source>
</evidence>
<organism evidence="15 16">
    <name type="scientific">Hominiventricola aquisgranensis</name>
    <dbReference type="NCBI Taxonomy" id="3133164"/>
    <lineage>
        <taxon>Bacteria</taxon>
        <taxon>Bacillati</taxon>
        <taxon>Bacillota</taxon>
        <taxon>Clostridia</taxon>
        <taxon>Lachnospirales</taxon>
        <taxon>Lachnospiraceae</taxon>
        <taxon>Hominiventricola</taxon>
    </lineage>
</organism>
<keyword evidence="8 15" id="KW-0418">Kinase</keyword>
<dbReference type="PRINTS" id="PR00344">
    <property type="entry name" value="BCTRLSENSOR"/>
</dbReference>
<dbReference type="Pfam" id="PF06580">
    <property type="entry name" value="His_kinase"/>
    <property type="match status" value="1"/>
</dbReference>
<evidence type="ECO:0000256" key="7">
    <source>
        <dbReference type="ARBA" id="ARBA00022692"/>
    </source>
</evidence>
<dbReference type="Gene3D" id="6.10.340.10">
    <property type="match status" value="1"/>
</dbReference>
<dbReference type="Pfam" id="PF02743">
    <property type="entry name" value="dCache_1"/>
    <property type="match status" value="1"/>
</dbReference>
<comment type="catalytic activity">
    <reaction evidence="1">
        <text>ATP + protein L-histidine = ADP + protein N-phospho-L-histidine.</text>
        <dbReference type="EC" id="2.7.13.3"/>
    </reaction>
</comment>
<dbReference type="PANTHER" id="PTHR34220:SF7">
    <property type="entry name" value="SENSOR HISTIDINE KINASE YPDA"/>
    <property type="match status" value="1"/>
</dbReference>
<keyword evidence="16" id="KW-1185">Reference proteome</keyword>
<dbReference type="SMART" id="SM00387">
    <property type="entry name" value="HATPase_c"/>
    <property type="match status" value="1"/>
</dbReference>
<evidence type="ECO:0000256" key="12">
    <source>
        <dbReference type="SAM" id="Phobius"/>
    </source>
</evidence>
<evidence type="ECO:0000313" key="16">
    <source>
        <dbReference type="Proteomes" id="UP001470288"/>
    </source>
</evidence>
<dbReference type="EMBL" id="JBBMFC010000020">
    <property type="protein sequence ID" value="MEQ2579415.1"/>
    <property type="molecule type" value="Genomic_DNA"/>
</dbReference>
<feature type="domain" description="Histidine kinase" evidence="13">
    <location>
        <begin position="483"/>
        <end position="588"/>
    </location>
</feature>
<dbReference type="EC" id="2.7.13.3" evidence="3"/>
<dbReference type="Pfam" id="PF02518">
    <property type="entry name" value="HATPase_c"/>
    <property type="match status" value="1"/>
</dbReference>
<evidence type="ECO:0000256" key="10">
    <source>
        <dbReference type="ARBA" id="ARBA00023012"/>
    </source>
</evidence>
<gene>
    <name evidence="15" type="ORF">WMO62_11335</name>
</gene>
<evidence type="ECO:0000259" key="14">
    <source>
        <dbReference type="PROSITE" id="PS50885"/>
    </source>
</evidence>
<keyword evidence="6 15" id="KW-0808">Transferase</keyword>
<dbReference type="InterPro" id="IPR050640">
    <property type="entry name" value="Bact_2-comp_sensor_kinase"/>
</dbReference>
<evidence type="ECO:0000256" key="1">
    <source>
        <dbReference type="ARBA" id="ARBA00000085"/>
    </source>
</evidence>
<evidence type="ECO:0000256" key="11">
    <source>
        <dbReference type="ARBA" id="ARBA00023136"/>
    </source>
</evidence>
<sequence length="614" mass="70457">MKKLTEFLSLKKKSISIQVGIAISFTVVALFAMGAFGITMYHLFTNRMEAMMSENAVQLLDQTATNLESYLKNMRRISDTMYYSVIKDKDLASEDMVQEMNLLYDANKENLVSIACYTSNGNLVEAVPVAGEKEDVDVTEQEWFREAVGKMENFHFSTPHVQNLFDDANYRYHWVISLSRAVELTKSGDSELGVLLVDMNYSSIEQLLEKANTGIDEEYVYLMDGNGEIIYHPKQKLIYAGLYEENNEEIAAWDDGSHKEDFGSENRLVTVKTVSYTGWKIVSVIPNSVFNMGMYETRLFFVMLLIISMLLIIFVNQMVSSSVASPLEKLNESVKEWEAGNMNPDIYIGGFTEVEHLGRTLKSTVEQIRKLMDDVLLEQEEKRKSELDALQSQINPHFLYNTLESITWMIEGERYEDAVFMISQLASLFRISLSKGRTIIRVEDEIKHATNYMNIQKIRYKNRFHVDFQIDEEILNCCTVKLIVQPLLENAIYYGVEGMDDEGEIWVRGYRDGDDVCIEVRDNGLGMSEEILDSLLKENSRVPRKGSGVGVINVHKRIQIRFGKKYGLEIESEPDEGTMVRIRLPYIEYSPEILEYLDGKRTNRPEEGTADEKK</sequence>
<dbReference type="PROSITE" id="PS50109">
    <property type="entry name" value="HIS_KIN"/>
    <property type="match status" value="1"/>
</dbReference>
<dbReference type="InterPro" id="IPR036890">
    <property type="entry name" value="HATPase_C_sf"/>
</dbReference>
<keyword evidence="4" id="KW-1003">Cell membrane</keyword>
<feature type="transmembrane region" description="Helical" evidence="12">
    <location>
        <begin position="20"/>
        <end position="44"/>
    </location>
</feature>
<dbReference type="RefSeq" id="WP_349144705.1">
    <property type="nucleotide sequence ID" value="NZ_JBBMFC010000020.1"/>
</dbReference>
<dbReference type="Gene3D" id="3.30.565.10">
    <property type="entry name" value="Histidine kinase-like ATPase, C-terminal domain"/>
    <property type="match status" value="1"/>
</dbReference>
<evidence type="ECO:0000256" key="9">
    <source>
        <dbReference type="ARBA" id="ARBA00022989"/>
    </source>
</evidence>
<evidence type="ECO:0000313" key="15">
    <source>
        <dbReference type="EMBL" id="MEQ2579415.1"/>
    </source>
</evidence>
<dbReference type="SUPFAM" id="SSF55874">
    <property type="entry name" value="ATPase domain of HSP90 chaperone/DNA topoisomerase II/histidine kinase"/>
    <property type="match status" value="1"/>
</dbReference>
<dbReference type="InterPro" id="IPR004358">
    <property type="entry name" value="Sig_transdc_His_kin-like_C"/>
</dbReference>
<evidence type="ECO:0000256" key="8">
    <source>
        <dbReference type="ARBA" id="ARBA00022777"/>
    </source>
</evidence>
<feature type="domain" description="HAMP" evidence="14">
    <location>
        <begin position="321"/>
        <end position="373"/>
    </location>
</feature>